<feature type="non-terminal residue" evidence="3">
    <location>
        <position position="1"/>
    </location>
</feature>
<organism evidence="3">
    <name type="scientific">mine drainage metagenome</name>
    <dbReference type="NCBI Taxonomy" id="410659"/>
    <lineage>
        <taxon>unclassified sequences</taxon>
        <taxon>metagenomes</taxon>
        <taxon>ecological metagenomes</taxon>
    </lineage>
</organism>
<dbReference type="InterPro" id="IPR052701">
    <property type="entry name" value="GAG_Ulvan_Degrading_Sulfatases"/>
</dbReference>
<feature type="non-terminal residue" evidence="3">
    <location>
        <position position="295"/>
    </location>
</feature>
<evidence type="ECO:0000256" key="1">
    <source>
        <dbReference type="SAM" id="MobiDB-lite"/>
    </source>
</evidence>
<dbReference type="EC" id="3.1.6.1" evidence="3"/>
<name>T0YNK7_9ZZZZ</name>
<accession>T0YNK7</accession>
<reference evidence="3" key="2">
    <citation type="journal article" date="2014" name="ISME J.">
        <title>Microbial stratification in low pH oxic and suboxic macroscopic growths along an acid mine drainage.</title>
        <authorList>
            <person name="Mendez-Garcia C."/>
            <person name="Mesa V."/>
            <person name="Sprenger R.R."/>
            <person name="Richter M."/>
            <person name="Diez M.S."/>
            <person name="Solano J."/>
            <person name="Bargiela R."/>
            <person name="Golyshina O.V."/>
            <person name="Manteca A."/>
            <person name="Ramos J.L."/>
            <person name="Gallego J.R."/>
            <person name="Llorente I."/>
            <person name="Martins Dos Santos V.A."/>
            <person name="Jensen O.N."/>
            <person name="Pelaez A.I."/>
            <person name="Sanchez J."/>
            <person name="Ferrer M."/>
        </authorList>
    </citation>
    <scope>NUCLEOTIDE SEQUENCE</scope>
</reference>
<dbReference type="Pfam" id="PF00884">
    <property type="entry name" value="Sulfatase"/>
    <property type="match status" value="1"/>
</dbReference>
<evidence type="ECO:0000313" key="3">
    <source>
        <dbReference type="EMBL" id="EQD34613.1"/>
    </source>
</evidence>
<dbReference type="InterPro" id="IPR000917">
    <property type="entry name" value="Sulfatase_N"/>
</dbReference>
<reference evidence="3" key="1">
    <citation type="submission" date="2013-08" db="EMBL/GenBank/DDBJ databases">
        <authorList>
            <person name="Mendez C."/>
            <person name="Richter M."/>
            <person name="Ferrer M."/>
            <person name="Sanchez J."/>
        </authorList>
    </citation>
    <scope>NUCLEOTIDE SEQUENCE</scope>
</reference>
<dbReference type="SUPFAM" id="SSF53649">
    <property type="entry name" value="Alkaline phosphatase-like"/>
    <property type="match status" value="1"/>
</dbReference>
<feature type="region of interest" description="Disordered" evidence="1">
    <location>
        <begin position="73"/>
        <end position="101"/>
    </location>
</feature>
<dbReference type="EMBL" id="AUZY01011436">
    <property type="protein sequence ID" value="EQD34613.1"/>
    <property type="molecule type" value="Genomic_DNA"/>
</dbReference>
<dbReference type="GO" id="GO:0004065">
    <property type="term" value="F:arylsulfatase activity"/>
    <property type="evidence" value="ECO:0007669"/>
    <property type="project" value="UniProtKB-EC"/>
</dbReference>
<feature type="domain" description="Sulfatase N-terminal" evidence="2">
    <location>
        <begin position="15"/>
        <end position="293"/>
    </location>
</feature>
<keyword evidence="3" id="KW-0378">Hydrolase</keyword>
<dbReference type="InterPro" id="IPR017850">
    <property type="entry name" value="Alkaline_phosphatase_core_sf"/>
</dbReference>
<comment type="caution">
    <text evidence="3">The sequence shown here is derived from an EMBL/GenBank/DDBJ whole genome shotgun (WGS) entry which is preliminary data.</text>
</comment>
<dbReference type="PANTHER" id="PTHR43751:SF3">
    <property type="entry name" value="SULFATASE N-TERMINAL DOMAIN-CONTAINING PROTEIN"/>
    <property type="match status" value="1"/>
</dbReference>
<dbReference type="PANTHER" id="PTHR43751">
    <property type="entry name" value="SULFATASE"/>
    <property type="match status" value="1"/>
</dbReference>
<dbReference type="Gene3D" id="3.40.720.10">
    <property type="entry name" value="Alkaline Phosphatase, subunit A"/>
    <property type="match status" value="1"/>
</dbReference>
<sequence>WEHRVHMKSVLKLDPSLPTMASLLKEEGYATLSLSANGFVGPEFGLLSGFDQAAWGVWWEKFLRLPDRREPIESTWGPGKARPADPSGVQPSQEGGQGPGRGRGVAFRFAHSLVKGKDPVWMGPLANALNLGIQRVRAASPGSRFPISPWIEPTLSRWLRARRPEERIFCFVNFLEPHEPYIVDSQQMSNPWTWGRYALQRTDKASFYAGRWRPSRAEFRRLRTLYRSSLGSLDARLRTIVETLRATERWENTLFIVTGDHGQAFGEHGYLFHAARIWEPVVRVPLWVRWPRGAG</sequence>
<gene>
    <name evidence="3" type="ORF">B1B_17123</name>
</gene>
<proteinExistence type="predicted"/>
<evidence type="ECO:0000259" key="2">
    <source>
        <dbReference type="Pfam" id="PF00884"/>
    </source>
</evidence>
<protein>
    <submittedName>
        <fullName evidence="3">Sulfatase</fullName>
        <ecNumber evidence="3">3.1.6.1</ecNumber>
    </submittedName>
</protein>
<dbReference type="AlphaFoldDB" id="T0YNK7"/>